<dbReference type="InterPro" id="IPR017900">
    <property type="entry name" value="4Fe4S_Fe_S_CS"/>
</dbReference>
<gene>
    <name evidence="2" type="ORF">AMQ74_01700</name>
</gene>
<proteinExistence type="predicted"/>
<dbReference type="SUPFAM" id="SSF54862">
    <property type="entry name" value="4Fe-4S ferredoxins"/>
    <property type="match status" value="1"/>
</dbReference>
<evidence type="ECO:0000313" key="2">
    <source>
        <dbReference type="EMBL" id="KYC47280.1"/>
    </source>
</evidence>
<accession>A0A150IQP7</accession>
<dbReference type="Proteomes" id="UP000075578">
    <property type="component" value="Unassembled WGS sequence"/>
</dbReference>
<evidence type="ECO:0000313" key="3">
    <source>
        <dbReference type="Proteomes" id="UP000075578"/>
    </source>
</evidence>
<dbReference type="PROSITE" id="PS51379">
    <property type="entry name" value="4FE4S_FER_2"/>
    <property type="match status" value="2"/>
</dbReference>
<feature type="domain" description="4Fe-4S ferredoxin-type" evidence="1">
    <location>
        <begin position="182"/>
        <end position="208"/>
    </location>
</feature>
<reference evidence="2 3" key="1">
    <citation type="journal article" date="2016" name="ISME J.">
        <title>Chasing the elusive Euryarchaeota class WSA2: genomes reveal a uniquely fastidious methyl-reducing methanogen.</title>
        <authorList>
            <person name="Nobu M.K."/>
            <person name="Narihiro T."/>
            <person name="Kuroda K."/>
            <person name="Mei R."/>
            <person name="Liu W.T."/>
        </authorList>
    </citation>
    <scope>NUCLEOTIDE SEQUENCE [LARGE SCALE GENOMIC DNA]</scope>
    <source>
        <strain evidence="2">U1lsi0528_Bin089</strain>
    </source>
</reference>
<name>A0A150IQP7_9EURY</name>
<dbReference type="Pfam" id="PF04015">
    <property type="entry name" value="DUF362"/>
    <property type="match status" value="1"/>
</dbReference>
<organism evidence="2 3">
    <name type="scientific">Candidatus Methanofastidiosum methylothiophilum</name>
    <dbReference type="NCBI Taxonomy" id="1705564"/>
    <lineage>
        <taxon>Archaea</taxon>
        <taxon>Methanobacteriati</taxon>
        <taxon>Methanobacteriota</taxon>
        <taxon>Stenosarchaea group</taxon>
        <taxon>Candidatus Methanofastidiosia</taxon>
        <taxon>Candidatus Methanofastidiosales</taxon>
        <taxon>Candidatus Methanofastidiosaceae</taxon>
        <taxon>Candidatus Methanofastidiosum</taxon>
    </lineage>
</organism>
<feature type="domain" description="4Fe-4S ferredoxin-type" evidence="1">
    <location>
        <begin position="210"/>
        <end position="239"/>
    </location>
</feature>
<dbReference type="PROSITE" id="PS00198">
    <property type="entry name" value="4FE4S_FER_1"/>
    <property type="match status" value="1"/>
</dbReference>
<dbReference type="Gene3D" id="3.30.70.20">
    <property type="match status" value="1"/>
</dbReference>
<evidence type="ECO:0000259" key="1">
    <source>
        <dbReference type="PROSITE" id="PS51379"/>
    </source>
</evidence>
<dbReference type="EMBL" id="LNGD01000162">
    <property type="protein sequence ID" value="KYC47280.1"/>
    <property type="molecule type" value="Genomic_DNA"/>
</dbReference>
<dbReference type="InterPro" id="IPR007160">
    <property type="entry name" value="DUF362"/>
</dbReference>
<dbReference type="Pfam" id="PF12838">
    <property type="entry name" value="Fer4_7"/>
    <property type="match status" value="1"/>
</dbReference>
<dbReference type="GO" id="GO:0016491">
    <property type="term" value="F:oxidoreductase activity"/>
    <property type="evidence" value="ECO:0007669"/>
    <property type="project" value="UniProtKB-ARBA"/>
</dbReference>
<sequence length="343" mass="38650">MANVYFKKINSYSETDVVSEGAKELLKKIVETEHLSLNKLIPLKVHFGEKGNSTFIRPENYQGIIKYLKGINIEPFFIETNVLYRGERTNKKDHIKLAIKHGFTQIPIVIADGNIGENYEEVEIGKKNLKKCKIAKEISKQKQMIVLSHFKGHIGSGFGGAIKQLGMGCAARGGKLEQHANTVPILNFIQCKKCKKCTKKCPADAIKIGFLPRIDKKKCIGCAACISVCPHGTIKINWAGSISKKFYERMAEYAFAAQKEKQIIYINFVMNITKNCDCEGHNMKPFLRDLGIFASTDPVAIDMACLDKLSTREDRTVFRRGRYILDYGEEIGLGKKKYTLIEI</sequence>
<protein>
    <submittedName>
        <fullName evidence="2">Hydrogenase subunit EhaP</fullName>
    </submittedName>
</protein>
<dbReference type="PATRIC" id="fig|1705564.3.peg.1819"/>
<dbReference type="AlphaFoldDB" id="A0A150IQP7"/>
<comment type="caution">
    <text evidence="2">The sequence shown here is derived from an EMBL/GenBank/DDBJ whole genome shotgun (WGS) entry which is preliminary data.</text>
</comment>
<dbReference type="InterPro" id="IPR017896">
    <property type="entry name" value="4Fe4S_Fe-S-bd"/>
</dbReference>